<dbReference type="CDD" id="cd05325">
    <property type="entry name" value="carb_red_sniffer_like_SDR_c"/>
    <property type="match status" value="1"/>
</dbReference>
<name>A0A034VBC9_BACDO</name>
<evidence type="ECO:0000256" key="3">
    <source>
        <dbReference type="RuleBase" id="RU000363"/>
    </source>
</evidence>
<dbReference type="PRINTS" id="PR00081">
    <property type="entry name" value="GDHRDH"/>
</dbReference>
<dbReference type="InterPro" id="IPR051468">
    <property type="entry name" value="Fungal_SecMetab_SDRs"/>
</dbReference>
<dbReference type="GeneID" id="105228307"/>
<dbReference type="SUPFAM" id="SSF51735">
    <property type="entry name" value="NAD(P)-binding Rossmann-fold domains"/>
    <property type="match status" value="1"/>
</dbReference>
<dbReference type="OrthoDB" id="5296at2759"/>
<dbReference type="InterPro" id="IPR002347">
    <property type="entry name" value="SDR_fam"/>
</dbReference>
<sequence length="247" mass="26859">MNSILITGCNRGLGLGIVKTLVKLPQPPKHIFATCRDSDKATELKDLAASHSSIHILEIDLLNFNNYGNLISQISEVVKDGGLNVLFNNAGFAPKSTRITTVKLEELMRALHTNTVVPIMLSKACLPLLKRASITNKNIAMGVRRAAIINMSSILGSIEANTDGAIYAYRTSKAALNAATKSMSIDLLKDGILCVCLHPGWVRTDMGGDNAPLDVSTSSRMIIEILLKFNEMNNGGFYQYDGQKLPW</sequence>
<dbReference type="Proteomes" id="UP001652620">
    <property type="component" value="Chromosome 4"/>
</dbReference>
<dbReference type="GO" id="GO:0005737">
    <property type="term" value="C:cytoplasm"/>
    <property type="evidence" value="ECO:0007669"/>
    <property type="project" value="TreeGrafter"/>
</dbReference>
<dbReference type="PRINTS" id="PR00080">
    <property type="entry name" value="SDRFAMILY"/>
</dbReference>
<comment type="similarity">
    <text evidence="3">Belongs to the short-chain dehydrogenases/reductases (SDR) family.</text>
</comment>
<evidence type="ECO:0000313" key="4">
    <source>
        <dbReference type="EMBL" id="JAC39085.1"/>
    </source>
</evidence>
<dbReference type="PANTHER" id="PTHR43544:SF7">
    <property type="entry name" value="NADB-LER2"/>
    <property type="match status" value="1"/>
</dbReference>
<proteinExistence type="inferred from homology"/>
<dbReference type="RefSeq" id="XP_011206394.1">
    <property type="nucleotide sequence ID" value="XM_011208092.3"/>
</dbReference>
<dbReference type="GO" id="GO:0004090">
    <property type="term" value="F:carbonyl reductase (NADPH) activity"/>
    <property type="evidence" value="ECO:0007669"/>
    <property type="project" value="TreeGrafter"/>
</dbReference>
<keyword evidence="2" id="KW-0560">Oxidoreductase</keyword>
<organism evidence="4">
    <name type="scientific">Bactrocera dorsalis</name>
    <name type="common">Oriental fruit fly</name>
    <name type="synonym">Dacus dorsalis</name>
    <dbReference type="NCBI Taxonomy" id="27457"/>
    <lineage>
        <taxon>Eukaryota</taxon>
        <taxon>Metazoa</taxon>
        <taxon>Ecdysozoa</taxon>
        <taxon>Arthropoda</taxon>
        <taxon>Hexapoda</taxon>
        <taxon>Insecta</taxon>
        <taxon>Pterygota</taxon>
        <taxon>Neoptera</taxon>
        <taxon>Endopterygota</taxon>
        <taxon>Diptera</taxon>
        <taxon>Brachycera</taxon>
        <taxon>Muscomorpha</taxon>
        <taxon>Tephritoidea</taxon>
        <taxon>Tephritidae</taxon>
        <taxon>Bactrocera</taxon>
        <taxon>Bactrocera</taxon>
    </lineage>
</organism>
<dbReference type="OMA" id="GIGLEYC"/>
<dbReference type="CTD" id="31761"/>
<dbReference type="AlphaFoldDB" id="A0A034VBC9"/>
<dbReference type="EMBL" id="GAKP01019867">
    <property type="protein sequence ID" value="JAC39085.1"/>
    <property type="molecule type" value="Transcribed_RNA"/>
</dbReference>
<dbReference type="KEGG" id="bdr:105228307"/>
<accession>A0A034VBC9</accession>
<protein>
    <submittedName>
        <fullName evidence="4">C-factor</fullName>
    </submittedName>
    <submittedName>
        <fullName evidence="6">Uncharacterized protein Csga isoform X1</fullName>
    </submittedName>
</protein>
<dbReference type="Pfam" id="PF00106">
    <property type="entry name" value="adh_short"/>
    <property type="match status" value="1"/>
</dbReference>
<dbReference type="PANTHER" id="PTHR43544">
    <property type="entry name" value="SHORT-CHAIN DEHYDROGENASE/REDUCTASE"/>
    <property type="match status" value="1"/>
</dbReference>
<evidence type="ECO:0000256" key="2">
    <source>
        <dbReference type="ARBA" id="ARBA00023002"/>
    </source>
</evidence>
<gene>
    <name evidence="4" type="primary">CSGA</name>
    <name evidence="6" type="synonym">Csga</name>
</gene>
<keyword evidence="1" id="KW-0521">NADP</keyword>
<evidence type="ECO:0000256" key="1">
    <source>
        <dbReference type="ARBA" id="ARBA00022857"/>
    </source>
</evidence>
<evidence type="ECO:0000313" key="5">
    <source>
        <dbReference type="Proteomes" id="UP001652620"/>
    </source>
</evidence>
<reference evidence="4" key="1">
    <citation type="journal article" date="2014" name="BMC Genomics">
        <title>Characterizing the developmental transcriptome of the oriental fruit fly, Bactrocera dorsalis (Diptera: Tephritidae) through comparative genomic analysis with Drosophila melanogaster utilizing modENCODE datasets.</title>
        <authorList>
            <person name="Geib S.M."/>
            <person name="Calla B."/>
            <person name="Hall B."/>
            <person name="Hou S."/>
            <person name="Manoukis N.C."/>
        </authorList>
    </citation>
    <scope>NUCLEOTIDE SEQUENCE</scope>
    <source>
        <strain evidence="4">Punador</strain>
    </source>
</reference>
<reference evidence="6" key="2">
    <citation type="submission" date="2025-04" db="UniProtKB">
        <authorList>
            <consortium name="RefSeq"/>
        </authorList>
    </citation>
    <scope>IDENTIFICATION</scope>
    <source>
        <strain evidence="6">Punador</strain>
    </source>
</reference>
<evidence type="ECO:0000313" key="6">
    <source>
        <dbReference type="RefSeq" id="XP_011206394.1"/>
    </source>
</evidence>
<dbReference type="InterPro" id="IPR036291">
    <property type="entry name" value="NAD(P)-bd_dom_sf"/>
</dbReference>
<dbReference type="Gene3D" id="3.40.50.720">
    <property type="entry name" value="NAD(P)-binding Rossmann-like Domain"/>
    <property type="match status" value="1"/>
</dbReference>
<keyword evidence="5" id="KW-1185">Reference proteome</keyword>